<proteinExistence type="predicted"/>
<dbReference type="InterPro" id="IPR057569">
    <property type="entry name" value="C2_nem"/>
</dbReference>
<name>A0A8S1HAX4_9PELO</name>
<reference evidence="4" key="1">
    <citation type="submission" date="2020-10" db="EMBL/GenBank/DDBJ databases">
        <authorList>
            <person name="Kikuchi T."/>
        </authorList>
    </citation>
    <scope>NUCLEOTIDE SEQUENCE</scope>
    <source>
        <strain evidence="4">NKZ352</strain>
    </source>
</reference>
<dbReference type="InterPro" id="IPR040426">
    <property type="entry name" value="C05B5.4-like"/>
</dbReference>
<dbReference type="Pfam" id="PF25330">
    <property type="entry name" value="C2_nem"/>
    <property type="match status" value="1"/>
</dbReference>
<feature type="chain" id="PRO_5035798603" description="C2 domain-containing protein" evidence="2">
    <location>
        <begin position="25"/>
        <end position="345"/>
    </location>
</feature>
<feature type="signal peptide" evidence="2">
    <location>
        <begin position="1"/>
        <end position="24"/>
    </location>
</feature>
<dbReference type="Proteomes" id="UP000835052">
    <property type="component" value="Unassembled WGS sequence"/>
</dbReference>
<keyword evidence="1" id="KW-0472">Membrane</keyword>
<evidence type="ECO:0000313" key="5">
    <source>
        <dbReference type="Proteomes" id="UP000835052"/>
    </source>
</evidence>
<keyword evidence="1" id="KW-1133">Transmembrane helix</keyword>
<keyword evidence="2" id="KW-0732">Signal</keyword>
<gene>
    <name evidence="4" type="ORF">CAUJ_LOCUS6229</name>
</gene>
<feature type="domain" description="C2" evidence="3">
    <location>
        <begin position="31"/>
        <end position="164"/>
    </location>
</feature>
<dbReference type="PANTHER" id="PTHR38626:SF4">
    <property type="entry name" value="SKN-1 DEPENDENT ZYGOTIC TRANSCRIPT"/>
    <property type="match status" value="1"/>
</dbReference>
<organism evidence="4 5">
    <name type="scientific">Caenorhabditis auriculariae</name>
    <dbReference type="NCBI Taxonomy" id="2777116"/>
    <lineage>
        <taxon>Eukaryota</taxon>
        <taxon>Metazoa</taxon>
        <taxon>Ecdysozoa</taxon>
        <taxon>Nematoda</taxon>
        <taxon>Chromadorea</taxon>
        <taxon>Rhabditida</taxon>
        <taxon>Rhabditina</taxon>
        <taxon>Rhabditomorpha</taxon>
        <taxon>Rhabditoidea</taxon>
        <taxon>Rhabditidae</taxon>
        <taxon>Peloderinae</taxon>
        <taxon>Caenorhabditis</taxon>
    </lineage>
</organism>
<accession>A0A8S1HAX4</accession>
<dbReference type="AlphaFoldDB" id="A0A8S1HAX4"/>
<evidence type="ECO:0000259" key="3">
    <source>
        <dbReference type="Pfam" id="PF25330"/>
    </source>
</evidence>
<comment type="caution">
    <text evidence="4">The sequence shown here is derived from an EMBL/GenBank/DDBJ whole genome shotgun (WGS) entry which is preliminary data.</text>
</comment>
<dbReference type="PANTHER" id="PTHR38626">
    <property type="entry name" value="SKN-1 DEPENDENT ZYGOTIC TRANSCRIPT-RELATED"/>
    <property type="match status" value="1"/>
</dbReference>
<evidence type="ECO:0000256" key="2">
    <source>
        <dbReference type="SAM" id="SignalP"/>
    </source>
</evidence>
<evidence type="ECO:0000313" key="4">
    <source>
        <dbReference type="EMBL" id="CAD6190310.1"/>
    </source>
</evidence>
<evidence type="ECO:0000256" key="1">
    <source>
        <dbReference type="SAM" id="Phobius"/>
    </source>
</evidence>
<feature type="transmembrane region" description="Helical" evidence="1">
    <location>
        <begin position="195"/>
        <end position="217"/>
    </location>
</feature>
<keyword evidence="5" id="KW-1185">Reference proteome</keyword>
<protein>
    <recommendedName>
        <fullName evidence="3">C2 domain-containing protein</fullName>
    </recommendedName>
</protein>
<sequence>MPKRENKMLFKAFLVAITLQVVSSEVSADPSWMTLVLTNFEIDKACAQDWTSSHSCINPDVRVMVSVPSSRFSSAAWPISSQLFMKDATRHFTSQWTADLSNVEVSVAIEGEGPPSATNGPVICDKAVKSVQFSTKIDETSSEKSVLKLKSGCFRSTVLVVKDLTCPVCSIKQKSPKINIGTVEYLRQSVAGYDLLFIGLSCTLILLLVVLIIMTACDSRYPRTSATECSPRSEKMRLNCTKRGSIGGGEMQRSTSALLKAVSRPNSWTESENTDDGTMSTISSEQLYDFSLGLDRSRHYRKNSVAVEVPPRYQPISFYRNITPYFKNNKKDLTIVSVDSAFCTV</sequence>
<dbReference type="EMBL" id="CAJGYM010000015">
    <property type="protein sequence ID" value="CAD6190310.1"/>
    <property type="molecule type" value="Genomic_DNA"/>
</dbReference>
<keyword evidence="1" id="KW-0812">Transmembrane</keyword>